<evidence type="ECO:0000256" key="3">
    <source>
        <dbReference type="ARBA" id="ARBA00022475"/>
    </source>
</evidence>
<evidence type="ECO:0000313" key="12">
    <source>
        <dbReference type="Proteomes" id="UP000263928"/>
    </source>
</evidence>
<dbReference type="Pfam" id="PF00005">
    <property type="entry name" value="ABC_tran"/>
    <property type="match status" value="1"/>
</dbReference>
<evidence type="ECO:0000256" key="5">
    <source>
        <dbReference type="ARBA" id="ARBA00022840"/>
    </source>
</evidence>
<keyword evidence="8" id="KW-0046">Antibiotic resistance</keyword>
<dbReference type="SUPFAM" id="SSF52540">
    <property type="entry name" value="P-loop containing nucleoside triphosphate hydrolases"/>
    <property type="match status" value="1"/>
</dbReference>
<dbReference type="InterPro" id="IPR005894">
    <property type="entry name" value="DrrA"/>
</dbReference>
<keyword evidence="6" id="KW-1278">Translocase</keyword>
<evidence type="ECO:0000256" key="6">
    <source>
        <dbReference type="ARBA" id="ARBA00022967"/>
    </source>
</evidence>
<comment type="subcellular location">
    <subcellularLocation>
        <location evidence="1">Cell membrane</location>
        <topology evidence="1">Peripheral membrane protein</topology>
        <orientation evidence="1">Cytoplasmic side</orientation>
    </subcellularLocation>
</comment>
<organism evidence="11 12">
    <name type="scientific">Propionibacterium australiense</name>
    <dbReference type="NCBI Taxonomy" id="119981"/>
    <lineage>
        <taxon>Bacteria</taxon>
        <taxon>Bacillati</taxon>
        <taxon>Actinomycetota</taxon>
        <taxon>Actinomycetes</taxon>
        <taxon>Propionibacteriales</taxon>
        <taxon>Propionibacteriaceae</taxon>
        <taxon>Propionibacterium</taxon>
    </lineage>
</organism>
<keyword evidence="5" id="KW-0067">ATP-binding</keyword>
<dbReference type="NCBIfam" id="TIGR01188">
    <property type="entry name" value="drrA"/>
    <property type="match status" value="1"/>
</dbReference>
<dbReference type="GO" id="GO:0005886">
    <property type="term" value="C:plasma membrane"/>
    <property type="evidence" value="ECO:0007669"/>
    <property type="project" value="UniProtKB-SubCell"/>
</dbReference>
<accession>A0A383S9F5</accession>
<evidence type="ECO:0000256" key="9">
    <source>
        <dbReference type="ARBA" id="ARBA00049985"/>
    </source>
</evidence>
<keyword evidence="11" id="KW-0378">Hydrolase</keyword>
<dbReference type="GO" id="GO:0005524">
    <property type="term" value="F:ATP binding"/>
    <property type="evidence" value="ECO:0007669"/>
    <property type="project" value="UniProtKB-KW"/>
</dbReference>
<dbReference type="InterPro" id="IPR050763">
    <property type="entry name" value="ABC_transporter_ATP-binding"/>
</dbReference>
<dbReference type="PANTHER" id="PTHR42711">
    <property type="entry name" value="ABC TRANSPORTER ATP-BINDING PROTEIN"/>
    <property type="match status" value="1"/>
</dbReference>
<dbReference type="InterPro" id="IPR003439">
    <property type="entry name" value="ABC_transporter-like_ATP-bd"/>
</dbReference>
<dbReference type="GO" id="GO:0043215">
    <property type="term" value="P:daunorubicin transport"/>
    <property type="evidence" value="ECO:0007669"/>
    <property type="project" value="InterPro"/>
</dbReference>
<dbReference type="PROSITE" id="PS00211">
    <property type="entry name" value="ABC_TRANSPORTER_1"/>
    <property type="match status" value="1"/>
</dbReference>
<dbReference type="GO" id="GO:0016887">
    <property type="term" value="F:ATP hydrolysis activity"/>
    <property type="evidence" value="ECO:0007669"/>
    <property type="project" value="InterPro"/>
</dbReference>
<dbReference type="Proteomes" id="UP000263928">
    <property type="component" value="Unassembled WGS sequence"/>
</dbReference>
<evidence type="ECO:0000256" key="10">
    <source>
        <dbReference type="SAM" id="MobiDB-lite"/>
    </source>
</evidence>
<dbReference type="PANTHER" id="PTHR42711:SF19">
    <property type="entry name" value="DOXORUBICIN RESISTANCE ATP-BINDING PROTEIN DRRA"/>
    <property type="match status" value="1"/>
</dbReference>
<name>A0A383S9F5_9ACTN</name>
<sequence>MKAPSDTVESMSTTPPSTRRGDGPSNGPAPAAIEARGLRRRFGSFTAVDGLDLVVPRGSVYGLLGPNGAGKSTVVRMLTTLLRPTAGEARVMGHDLRREPHRVRSAIGVAGQYASVDENLTGAENMLLFARLTGLSRPDCRTRADELLTAFDLTGAARKQVRGYSGGMRRRLDLAVSLVAAPPLVFLDEPTTGLDPRTREQMWDVVTDLVARGTTVLLTTQYLAEADRLADRIGIIDHGCMIAEGTADELKDRVGSSTLTLTFASTADEDRGVRLVTEIMGRGAPVQRTAGRVHVLLAAGTSAAATDVLVALRGQEIAPVAVSVDRPSLDSVFLALTRHDPEPDTQEAPASRTGTEENA</sequence>
<keyword evidence="2" id="KW-0813">Transport</keyword>
<keyword evidence="4" id="KW-0547">Nucleotide-binding</keyword>
<keyword evidence="7" id="KW-0472">Membrane</keyword>
<evidence type="ECO:0000256" key="8">
    <source>
        <dbReference type="ARBA" id="ARBA00023251"/>
    </source>
</evidence>
<dbReference type="EC" id="3.6.1.3" evidence="11"/>
<evidence type="ECO:0000256" key="7">
    <source>
        <dbReference type="ARBA" id="ARBA00023136"/>
    </source>
</evidence>
<dbReference type="EMBL" id="UNQJ01000034">
    <property type="protein sequence ID" value="SYZ34618.1"/>
    <property type="molecule type" value="Genomic_DNA"/>
</dbReference>
<dbReference type="Gene3D" id="3.40.50.300">
    <property type="entry name" value="P-loop containing nucleotide triphosphate hydrolases"/>
    <property type="match status" value="1"/>
</dbReference>
<reference evidence="12" key="1">
    <citation type="submission" date="2018-08" db="EMBL/GenBank/DDBJ databases">
        <authorList>
            <person name="Hornung B."/>
        </authorList>
    </citation>
    <scope>NUCLEOTIDE SEQUENCE [LARGE SCALE GENOMIC DNA]</scope>
</reference>
<dbReference type="GO" id="GO:1900753">
    <property type="term" value="P:doxorubicin transport"/>
    <property type="evidence" value="ECO:0007669"/>
    <property type="project" value="InterPro"/>
</dbReference>
<comment type="similarity">
    <text evidence="9">Belongs to the ABC transporter superfamily. Drug exporter-1 (DrugE1) (TC 3.A.1.105) family.</text>
</comment>
<proteinExistence type="inferred from homology"/>
<keyword evidence="12" id="KW-1185">Reference proteome</keyword>
<feature type="compositionally biased region" description="Polar residues" evidence="10">
    <location>
        <begin position="7"/>
        <end position="17"/>
    </location>
</feature>
<dbReference type="InterPro" id="IPR017871">
    <property type="entry name" value="ABC_transporter-like_CS"/>
</dbReference>
<evidence type="ECO:0000256" key="4">
    <source>
        <dbReference type="ARBA" id="ARBA00022741"/>
    </source>
</evidence>
<evidence type="ECO:0000313" key="11">
    <source>
        <dbReference type="EMBL" id="SYZ34618.1"/>
    </source>
</evidence>
<dbReference type="AlphaFoldDB" id="A0A383S9F5"/>
<dbReference type="SMART" id="SM00382">
    <property type="entry name" value="AAA"/>
    <property type="match status" value="1"/>
</dbReference>
<keyword evidence="3" id="KW-1003">Cell membrane</keyword>
<gene>
    <name evidence="11" type="ORF">PROPAUS_2638</name>
</gene>
<protein>
    <submittedName>
        <fullName evidence="11">ABC transporter</fullName>
        <ecNumber evidence="11">3.6.1.3</ecNumber>
    </submittedName>
</protein>
<dbReference type="PROSITE" id="PS50893">
    <property type="entry name" value="ABC_TRANSPORTER_2"/>
    <property type="match status" value="1"/>
</dbReference>
<evidence type="ECO:0000256" key="2">
    <source>
        <dbReference type="ARBA" id="ARBA00022448"/>
    </source>
</evidence>
<feature type="region of interest" description="Disordered" evidence="10">
    <location>
        <begin position="1"/>
        <end position="31"/>
    </location>
</feature>
<dbReference type="GO" id="GO:0046677">
    <property type="term" value="P:response to antibiotic"/>
    <property type="evidence" value="ECO:0007669"/>
    <property type="project" value="UniProtKB-KW"/>
</dbReference>
<dbReference type="InterPro" id="IPR027417">
    <property type="entry name" value="P-loop_NTPase"/>
</dbReference>
<dbReference type="InterPro" id="IPR003593">
    <property type="entry name" value="AAA+_ATPase"/>
</dbReference>
<feature type="region of interest" description="Disordered" evidence="10">
    <location>
        <begin position="337"/>
        <end position="359"/>
    </location>
</feature>
<dbReference type="FunFam" id="3.40.50.300:FF:000589">
    <property type="entry name" value="ABC transporter, ATP-binding subunit"/>
    <property type="match status" value="1"/>
</dbReference>
<evidence type="ECO:0000256" key="1">
    <source>
        <dbReference type="ARBA" id="ARBA00004413"/>
    </source>
</evidence>